<sequence>MLGIVYIVEQGLLEQQALLLQKSIERFVAPFSEVQSFACCVRKNHQPAASTIESLKAHGATYLFADLNQSYDYFPLCNGIFATREIEQVQKNLAACLLVDTDTVFVNALDDKLLNQHSMLIRPVDNVGIGSKGQNDPNDEFWQKAFAQFATNPPPASMETTVDRCKIRPYYNSGFVFAQKQTAFFSRWYDDFHQLMDSKVRTQKRASRHQVDYGFIEQMSISITVDRLGLTPQVPSIQYNYPLPFRPRLQNNPAQNIDLSALVHLHYHRWFQHPGFLSHVFSEADQETDAYQWLDKNLPFEPELSGPFKC</sequence>
<evidence type="ECO:0000313" key="2">
    <source>
        <dbReference type="Proteomes" id="UP000295724"/>
    </source>
</evidence>
<dbReference type="SUPFAM" id="SSF53448">
    <property type="entry name" value="Nucleotide-diphospho-sugar transferases"/>
    <property type="match status" value="1"/>
</dbReference>
<dbReference type="InterPro" id="IPR029044">
    <property type="entry name" value="Nucleotide-diphossugar_trans"/>
</dbReference>
<accession>A0A4R6XZN5</accession>
<keyword evidence="2" id="KW-1185">Reference proteome</keyword>
<protein>
    <recommendedName>
        <fullName evidence="3">Nucleotide-diphospho-sugar transferase</fullName>
    </recommendedName>
</protein>
<dbReference type="RefSeq" id="WP_099017608.1">
    <property type="nucleotide sequence ID" value="NZ_NIHB01000001.1"/>
</dbReference>
<gene>
    <name evidence="1" type="ORF">C8D91_0643</name>
</gene>
<dbReference type="EMBL" id="SNZB01000001">
    <property type="protein sequence ID" value="TDR23777.1"/>
    <property type="molecule type" value="Genomic_DNA"/>
</dbReference>
<comment type="caution">
    <text evidence="1">The sequence shown here is derived from an EMBL/GenBank/DDBJ whole genome shotgun (WGS) entry which is preliminary data.</text>
</comment>
<evidence type="ECO:0008006" key="3">
    <source>
        <dbReference type="Google" id="ProtNLM"/>
    </source>
</evidence>
<dbReference type="AlphaFoldDB" id="A0A4R6XZN5"/>
<organism evidence="1 2">
    <name type="scientific">Marinicella litoralis</name>
    <dbReference type="NCBI Taxonomy" id="644220"/>
    <lineage>
        <taxon>Bacteria</taxon>
        <taxon>Pseudomonadati</taxon>
        <taxon>Pseudomonadota</taxon>
        <taxon>Gammaproteobacteria</taxon>
        <taxon>Lysobacterales</taxon>
        <taxon>Marinicellaceae</taxon>
        <taxon>Marinicella</taxon>
    </lineage>
</organism>
<reference evidence="1 2" key="1">
    <citation type="submission" date="2019-03" db="EMBL/GenBank/DDBJ databases">
        <title>Genomic Encyclopedia of Type Strains, Phase IV (KMG-IV): sequencing the most valuable type-strain genomes for metagenomic binning, comparative biology and taxonomic classification.</title>
        <authorList>
            <person name="Goeker M."/>
        </authorList>
    </citation>
    <scope>NUCLEOTIDE SEQUENCE [LARGE SCALE GENOMIC DNA]</scope>
    <source>
        <strain evidence="1 2">DSM 25488</strain>
    </source>
</reference>
<dbReference type="OrthoDB" id="509436at2"/>
<evidence type="ECO:0000313" key="1">
    <source>
        <dbReference type="EMBL" id="TDR23777.1"/>
    </source>
</evidence>
<name>A0A4R6XZN5_9GAMM</name>
<dbReference type="Proteomes" id="UP000295724">
    <property type="component" value="Unassembled WGS sequence"/>
</dbReference>
<proteinExistence type="predicted"/>